<name>A0AAD8A7F4_DIPPU</name>
<organism evidence="2 3">
    <name type="scientific">Diploptera punctata</name>
    <name type="common">Pacific beetle cockroach</name>
    <dbReference type="NCBI Taxonomy" id="6984"/>
    <lineage>
        <taxon>Eukaryota</taxon>
        <taxon>Metazoa</taxon>
        <taxon>Ecdysozoa</taxon>
        <taxon>Arthropoda</taxon>
        <taxon>Hexapoda</taxon>
        <taxon>Insecta</taxon>
        <taxon>Pterygota</taxon>
        <taxon>Neoptera</taxon>
        <taxon>Polyneoptera</taxon>
        <taxon>Dictyoptera</taxon>
        <taxon>Blattodea</taxon>
        <taxon>Blaberoidea</taxon>
        <taxon>Blaberidae</taxon>
        <taxon>Diplopterinae</taxon>
        <taxon>Diploptera</taxon>
    </lineage>
</organism>
<dbReference type="AlphaFoldDB" id="A0AAD8A7F4"/>
<feature type="region of interest" description="Disordered" evidence="1">
    <location>
        <begin position="1"/>
        <end position="37"/>
    </location>
</feature>
<dbReference type="Proteomes" id="UP001233999">
    <property type="component" value="Unassembled WGS sequence"/>
</dbReference>
<dbReference type="EMBL" id="JASPKZ010003444">
    <property type="protein sequence ID" value="KAJ9593401.1"/>
    <property type="molecule type" value="Genomic_DNA"/>
</dbReference>
<comment type="caution">
    <text evidence="2">The sequence shown here is derived from an EMBL/GenBank/DDBJ whole genome shotgun (WGS) entry which is preliminary data.</text>
</comment>
<evidence type="ECO:0000256" key="1">
    <source>
        <dbReference type="SAM" id="MobiDB-lite"/>
    </source>
</evidence>
<evidence type="ECO:0000313" key="3">
    <source>
        <dbReference type="Proteomes" id="UP001233999"/>
    </source>
</evidence>
<reference evidence="2" key="2">
    <citation type="submission" date="2023-05" db="EMBL/GenBank/DDBJ databases">
        <authorList>
            <person name="Fouks B."/>
        </authorList>
    </citation>
    <scope>NUCLEOTIDE SEQUENCE</scope>
    <source>
        <strain evidence="2">Stay&amp;Tobe</strain>
        <tissue evidence="2">Testes</tissue>
    </source>
</reference>
<feature type="non-terminal residue" evidence="2">
    <location>
        <position position="1"/>
    </location>
</feature>
<proteinExistence type="predicted"/>
<protein>
    <submittedName>
        <fullName evidence="2">Uncharacterized protein</fullName>
    </submittedName>
</protein>
<accession>A0AAD8A7F4</accession>
<feature type="compositionally biased region" description="Basic and acidic residues" evidence="1">
    <location>
        <begin position="1"/>
        <end position="26"/>
    </location>
</feature>
<sequence length="60" mass="7210">EMDGIRRSARVSRLERRRNEECEISSKRPKPHGIYSTSNENEYQNVVLRIKTAYYFALYK</sequence>
<feature type="non-terminal residue" evidence="2">
    <location>
        <position position="60"/>
    </location>
</feature>
<keyword evidence="3" id="KW-1185">Reference proteome</keyword>
<reference evidence="2" key="1">
    <citation type="journal article" date="2023" name="IScience">
        <title>Live-bearing cockroach genome reveals convergent evolutionary mechanisms linked to viviparity in insects and beyond.</title>
        <authorList>
            <person name="Fouks B."/>
            <person name="Harrison M.C."/>
            <person name="Mikhailova A.A."/>
            <person name="Marchal E."/>
            <person name="English S."/>
            <person name="Carruthers M."/>
            <person name="Jennings E.C."/>
            <person name="Chiamaka E.L."/>
            <person name="Frigard R.A."/>
            <person name="Pippel M."/>
            <person name="Attardo G.M."/>
            <person name="Benoit J.B."/>
            <person name="Bornberg-Bauer E."/>
            <person name="Tobe S.S."/>
        </authorList>
    </citation>
    <scope>NUCLEOTIDE SEQUENCE</scope>
    <source>
        <strain evidence="2">Stay&amp;Tobe</strain>
    </source>
</reference>
<gene>
    <name evidence="2" type="ORF">L9F63_015052</name>
</gene>
<evidence type="ECO:0000313" key="2">
    <source>
        <dbReference type="EMBL" id="KAJ9593401.1"/>
    </source>
</evidence>